<evidence type="ECO:0000313" key="3">
    <source>
        <dbReference type="Proteomes" id="UP001199816"/>
    </source>
</evidence>
<evidence type="ECO:0000313" key="2">
    <source>
        <dbReference type="EMBL" id="MCD2425919.1"/>
    </source>
</evidence>
<keyword evidence="3" id="KW-1185">Reference proteome</keyword>
<evidence type="ECO:0008006" key="4">
    <source>
        <dbReference type="Google" id="ProtNLM"/>
    </source>
</evidence>
<comment type="caution">
    <text evidence="2">The sequence shown here is derived from an EMBL/GenBank/DDBJ whole genome shotgun (WGS) entry which is preliminary data.</text>
</comment>
<feature type="region of interest" description="Disordered" evidence="1">
    <location>
        <begin position="28"/>
        <end position="47"/>
    </location>
</feature>
<name>A0ABS8PXX5_9BACT</name>
<dbReference type="EMBL" id="JAJNEC010000007">
    <property type="protein sequence ID" value="MCD2425919.1"/>
    <property type="molecule type" value="Genomic_DNA"/>
</dbReference>
<dbReference type="RefSeq" id="WP_231008506.1">
    <property type="nucleotide sequence ID" value="NZ_JAJNEC010000007.1"/>
</dbReference>
<proteinExistence type="predicted"/>
<evidence type="ECO:0000256" key="1">
    <source>
        <dbReference type="SAM" id="MobiDB-lite"/>
    </source>
</evidence>
<accession>A0ABS8PXX5</accession>
<dbReference type="Proteomes" id="UP001199816">
    <property type="component" value="Unassembled WGS sequence"/>
</dbReference>
<reference evidence="2 3" key="1">
    <citation type="submission" date="2021-11" db="EMBL/GenBank/DDBJ databases">
        <title>Genomic of Niabella pedocola.</title>
        <authorList>
            <person name="Wu T."/>
        </authorList>
    </citation>
    <scope>NUCLEOTIDE SEQUENCE [LARGE SCALE GENOMIC DNA]</scope>
    <source>
        <strain evidence="2 3">JCM 31011</strain>
    </source>
</reference>
<gene>
    <name evidence="2" type="ORF">LQ567_24260</name>
</gene>
<sequence>MIDDGVYRIKCRYAVALQKLIQANKKINRASGNTPHPGADDSYGKLSSSTGIRKGTISDTITAKTDIKGSTLYRLLGALGYSLAQFGAVFDAVTEAEIDAHMALLTKGK</sequence>
<protein>
    <recommendedName>
        <fullName evidence="4">HTH cro/C1-type domain-containing protein</fullName>
    </recommendedName>
</protein>
<organism evidence="2 3">
    <name type="scientific">Niabella pedocola</name>
    <dbReference type="NCBI Taxonomy" id="1752077"/>
    <lineage>
        <taxon>Bacteria</taxon>
        <taxon>Pseudomonadati</taxon>
        <taxon>Bacteroidota</taxon>
        <taxon>Chitinophagia</taxon>
        <taxon>Chitinophagales</taxon>
        <taxon>Chitinophagaceae</taxon>
        <taxon>Niabella</taxon>
    </lineage>
</organism>